<organism evidence="3 4">
    <name type="scientific">Streptomyces kanasensis</name>
    <dbReference type="NCBI Taxonomy" id="936756"/>
    <lineage>
        <taxon>Bacteria</taxon>
        <taxon>Bacillati</taxon>
        <taxon>Actinomycetota</taxon>
        <taxon>Actinomycetes</taxon>
        <taxon>Kitasatosporales</taxon>
        <taxon>Streptomycetaceae</taxon>
        <taxon>Streptomyces</taxon>
    </lineage>
</organism>
<dbReference type="Proteomes" id="UP000054011">
    <property type="component" value="Unassembled WGS sequence"/>
</dbReference>
<feature type="region of interest" description="Disordered" evidence="1">
    <location>
        <begin position="71"/>
        <end position="165"/>
    </location>
</feature>
<feature type="transmembrane region" description="Helical" evidence="2">
    <location>
        <begin position="12"/>
        <end position="34"/>
    </location>
</feature>
<evidence type="ECO:0000313" key="4">
    <source>
        <dbReference type="Proteomes" id="UP000054011"/>
    </source>
</evidence>
<gene>
    <name evidence="3" type="ORF">ATE80_19240</name>
</gene>
<keyword evidence="2" id="KW-0812">Transmembrane</keyword>
<proteinExistence type="predicted"/>
<dbReference type="RefSeq" id="WP_058943466.1">
    <property type="nucleotide sequence ID" value="NZ_LNSV01000051.1"/>
</dbReference>
<dbReference type="STRING" id="936756.ATE80_19240"/>
<protein>
    <submittedName>
        <fullName evidence="3">Uncharacterized protein</fullName>
    </submittedName>
</protein>
<feature type="compositionally biased region" description="Low complexity" evidence="1">
    <location>
        <begin position="150"/>
        <end position="165"/>
    </location>
</feature>
<keyword evidence="4" id="KW-1185">Reference proteome</keyword>
<evidence type="ECO:0000256" key="1">
    <source>
        <dbReference type="SAM" id="MobiDB-lite"/>
    </source>
</evidence>
<sequence length="165" mass="16378">MRMPRLPEWRPLRWGGPAALAAGAVLCVLGWYGVSGERSAERQLPYLASGTVPGAALLVVGAVWIAAAARTPAAPGPAAREPDAGGGEGGGAVRPSSDAPPVRVPRGTLAHRPDCPLVAGRPEAVPVGGARLRPCPVCEPDPRDGDRPPGDASAGGAAAPGAGSP</sequence>
<evidence type="ECO:0000256" key="2">
    <source>
        <dbReference type="SAM" id="Phobius"/>
    </source>
</evidence>
<evidence type="ECO:0000313" key="3">
    <source>
        <dbReference type="EMBL" id="KUH37255.1"/>
    </source>
</evidence>
<dbReference type="EMBL" id="LNSV01000051">
    <property type="protein sequence ID" value="KUH37255.1"/>
    <property type="molecule type" value="Genomic_DNA"/>
</dbReference>
<keyword evidence="2" id="KW-0472">Membrane</keyword>
<feature type="transmembrane region" description="Helical" evidence="2">
    <location>
        <begin position="46"/>
        <end position="67"/>
    </location>
</feature>
<reference evidence="3 4" key="1">
    <citation type="submission" date="2015-11" db="EMBL/GenBank/DDBJ databases">
        <title>Genome-wide analysis reveals the secondary metabolome in Streptomyces kanasensis ZX01.</title>
        <authorList>
            <person name="Zhang G."/>
            <person name="Han L."/>
            <person name="Feng J."/>
            <person name="Zhang X."/>
        </authorList>
    </citation>
    <scope>NUCLEOTIDE SEQUENCE [LARGE SCALE GENOMIC DNA]</scope>
    <source>
        <strain evidence="3 4">ZX01</strain>
    </source>
</reference>
<name>A0A100Y3X2_9ACTN</name>
<dbReference type="AlphaFoldDB" id="A0A100Y3X2"/>
<keyword evidence="2" id="KW-1133">Transmembrane helix</keyword>
<accession>A0A100Y3X2</accession>
<feature type="compositionally biased region" description="Basic and acidic residues" evidence="1">
    <location>
        <begin position="140"/>
        <end position="149"/>
    </location>
</feature>
<comment type="caution">
    <text evidence="3">The sequence shown here is derived from an EMBL/GenBank/DDBJ whole genome shotgun (WGS) entry which is preliminary data.</text>
</comment>